<dbReference type="PANTHER" id="PTHR37813">
    <property type="entry name" value="FELS-2 PROPHAGE PROTEIN"/>
    <property type="match status" value="1"/>
</dbReference>
<evidence type="ECO:0000313" key="2">
    <source>
        <dbReference type="EMBL" id="MDB2001780.1"/>
    </source>
</evidence>
<evidence type="ECO:0000256" key="1">
    <source>
        <dbReference type="SAM" id="MobiDB-lite"/>
    </source>
</evidence>
<dbReference type="PANTHER" id="PTHR37813:SF1">
    <property type="entry name" value="FELS-2 PROPHAGE PROTEIN"/>
    <property type="match status" value="1"/>
</dbReference>
<dbReference type="RefSeq" id="WP_272120601.1">
    <property type="nucleotide sequence ID" value="NZ_JAQLGH010000046.1"/>
</dbReference>
<proteinExistence type="predicted"/>
<organism evidence="2 3">
    <name type="scientific">Clostridium symbiosum</name>
    <name type="common">Bacteroides symbiosus</name>
    <dbReference type="NCBI Taxonomy" id="1512"/>
    <lineage>
        <taxon>Bacteria</taxon>
        <taxon>Bacillati</taxon>
        <taxon>Bacillota</taxon>
        <taxon>Clostridia</taxon>
        <taxon>Lachnospirales</taxon>
        <taxon>Lachnospiraceae</taxon>
        <taxon>Otoolea</taxon>
    </lineage>
</organism>
<protein>
    <recommendedName>
        <fullName evidence="4">Phage-related protein</fullName>
    </recommendedName>
</protein>
<dbReference type="Gene3D" id="1.20.120.20">
    <property type="entry name" value="Apolipoprotein"/>
    <property type="match status" value="1"/>
</dbReference>
<sequence>MAADSVGQIGLDLVVNKNDFDKQMKGIQGLAKKAGAALAAAFAVKKLIDFGAQCIELGSDLQEVQNVVDVTFPRMSKQIDDFAKNAAVQFGLSETMTKKFAGTFGAMAKAFGFGEKQAYEMATALTGLAGDVASFYNISQDEAYTKLKSVFTGETETLKDLGVVMTQSALDSYALANGYGKVTAKMSEAEKVALRYQFVQDQLTLASGDFVRTADGWANQVRILKLQFDSFKATIGQGLINALTPVIKVINTIIGKLMSLANAFKAFTNLISGKKGSGGGASVAAAGMEAVAKSADNAGAAMGGAGGAAKKAAKDIKGATTGIDELNIIQPPDSGSGGGGGAGGGYDADEFDMGEIDTSPVDEMDAKYQGLINKVKELADLFKYGFKIGFGDTSVLDSIQSSIDGIKKSLKDIFTDPAVKKAAENFANQFSYNLGKIAGSFASVGATVADNLLGGIDKYLQQNSPRIKDFLVSMFDIGSDISMISGRFSEATADIFSALRSDAAKQITADIITIFSDGFMGALELGGAFGRDILDLITAPIIENSSGFKEAFNGILEAVQTITGSISETFSKFVDTVLDVYNKNISPLIESIKTGLSDIAKSALEAFNTHILPVIQNAAERFAEFNTSTLQPLIEKFGEFAGKVTECIRTVWETVLQPFITWFINNIAPIIASNLKTAIDNFFTFLDSVSEVICNVLDALGGLLDFLIGVFTGDWERAWDGIKQFLSSCWEAMKALVRVAFDAIKLCIDTVLNTIKGLWGLIWNNIKSFAEETWNAIKNKAAEIFEALRDNLSEIWDNVRSTVEEKWNAIKEWFEDIWKKIKDVFKLDEMVEIGKDVMNKLWEGLKAVWEEITEWLSGIVDTVKQIWQDVCDTVKNIFKKSKEAEDRDSDNGSSSKKGGGSRGSSTGPASEITGRASGGFPKSGQMFVAREDGIPEMVGSWGGRAAVANNMQITQGITQAVQSGMRSAIAPLVSTMANAANHAAPPLAMVGSTAPAYTQEDRMQEMVNRAVAMTSGTDNSSEQHLAIMVELLKKIIELIENLDLVVNIDIREIRKKLKDLEKRTGYGFT</sequence>
<dbReference type="SUPFAM" id="SSF48371">
    <property type="entry name" value="ARM repeat"/>
    <property type="match status" value="1"/>
</dbReference>
<reference evidence="2" key="1">
    <citation type="submission" date="2023-01" db="EMBL/GenBank/DDBJ databases">
        <title>Human gut microbiome strain richness.</title>
        <authorList>
            <person name="Chen-Liaw A."/>
        </authorList>
    </citation>
    <scope>NUCLEOTIDE SEQUENCE</scope>
    <source>
        <strain evidence="2">B1_m1001713B170214d0_201011</strain>
    </source>
</reference>
<evidence type="ECO:0000313" key="3">
    <source>
        <dbReference type="Proteomes" id="UP001300871"/>
    </source>
</evidence>
<name>A0AAW6AY65_CLOSY</name>
<accession>A0AAW6AY65</accession>
<comment type="caution">
    <text evidence="2">The sequence shown here is derived from an EMBL/GenBank/DDBJ whole genome shotgun (WGS) entry which is preliminary data.</text>
</comment>
<dbReference type="AlphaFoldDB" id="A0AAW6AY65"/>
<dbReference type="EMBL" id="JAQLGM010000047">
    <property type="protein sequence ID" value="MDB2001780.1"/>
    <property type="molecule type" value="Genomic_DNA"/>
</dbReference>
<feature type="region of interest" description="Disordered" evidence="1">
    <location>
        <begin position="882"/>
        <end position="925"/>
    </location>
</feature>
<gene>
    <name evidence="2" type="ORF">PM006_16400</name>
</gene>
<dbReference type="Proteomes" id="UP001300871">
    <property type="component" value="Unassembled WGS sequence"/>
</dbReference>
<dbReference type="InterPro" id="IPR016024">
    <property type="entry name" value="ARM-type_fold"/>
</dbReference>
<evidence type="ECO:0008006" key="4">
    <source>
        <dbReference type="Google" id="ProtNLM"/>
    </source>
</evidence>